<reference evidence="1 2" key="1">
    <citation type="journal article" date="2021" name="Elife">
        <title>Chloroplast acquisition without the gene transfer in kleptoplastic sea slugs, Plakobranchus ocellatus.</title>
        <authorList>
            <person name="Maeda T."/>
            <person name="Takahashi S."/>
            <person name="Yoshida T."/>
            <person name="Shimamura S."/>
            <person name="Takaki Y."/>
            <person name="Nagai Y."/>
            <person name="Toyoda A."/>
            <person name="Suzuki Y."/>
            <person name="Arimoto A."/>
            <person name="Ishii H."/>
            <person name="Satoh N."/>
            <person name="Nishiyama T."/>
            <person name="Hasebe M."/>
            <person name="Maruyama T."/>
            <person name="Minagawa J."/>
            <person name="Obokata J."/>
            <person name="Shigenobu S."/>
        </authorList>
    </citation>
    <scope>NUCLEOTIDE SEQUENCE [LARGE SCALE GENOMIC DNA]</scope>
</reference>
<comment type="caution">
    <text evidence="1">The sequence shown here is derived from an EMBL/GenBank/DDBJ whole genome shotgun (WGS) entry which is preliminary data.</text>
</comment>
<name>A0AAV4ABY6_9GAST</name>
<keyword evidence="2" id="KW-1185">Reference proteome</keyword>
<evidence type="ECO:0000313" key="1">
    <source>
        <dbReference type="EMBL" id="GFO05680.1"/>
    </source>
</evidence>
<dbReference type="AlphaFoldDB" id="A0AAV4ABY6"/>
<evidence type="ECO:0000313" key="2">
    <source>
        <dbReference type="Proteomes" id="UP000735302"/>
    </source>
</evidence>
<dbReference type="EMBL" id="BLXT01003750">
    <property type="protein sequence ID" value="GFO05680.1"/>
    <property type="molecule type" value="Genomic_DNA"/>
</dbReference>
<organism evidence="1 2">
    <name type="scientific">Plakobranchus ocellatus</name>
    <dbReference type="NCBI Taxonomy" id="259542"/>
    <lineage>
        <taxon>Eukaryota</taxon>
        <taxon>Metazoa</taxon>
        <taxon>Spiralia</taxon>
        <taxon>Lophotrochozoa</taxon>
        <taxon>Mollusca</taxon>
        <taxon>Gastropoda</taxon>
        <taxon>Heterobranchia</taxon>
        <taxon>Euthyneura</taxon>
        <taxon>Panpulmonata</taxon>
        <taxon>Sacoglossa</taxon>
        <taxon>Placobranchoidea</taxon>
        <taxon>Plakobranchidae</taxon>
        <taxon>Plakobranchus</taxon>
    </lineage>
</organism>
<proteinExistence type="predicted"/>
<gene>
    <name evidence="1" type="ORF">PoB_003218500</name>
</gene>
<dbReference type="Proteomes" id="UP000735302">
    <property type="component" value="Unassembled WGS sequence"/>
</dbReference>
<accession>A0AAV4ABY6</accession>
<protein>
    <submittedName>
        <fullName evidence="1">Uncharacterized protein</fullName>
    </submittedName>
</protein>
<sequence>MYRLCGVRISTLRVSHVSPMRILDIKGTLIVQKGTLIVQCGVWIPSIRVAMYHQCGVWTSTLRISHVSLMRSLDIDIKDKPCVAYAESGHRH</sequence>